<evidence type="ECO:0000256" key="2">
    <source>
        <dbReference type="SAM" id="Phobius"/>
    </source>
</evidence>
<reference evidence="6" key="1">
    <citation type="submission" date="2016-06" db="UniProtKB">
        <authorList>
            <consortium name="WormBaseParasite"/>
        </authorList>
    </citation>
    <scope>IDENTIFICATION</scope>
</reference>
<gene>
    <name evidence="4" type="ORF">SCUD_LOCUS21851</name>
</gene>
<evidence type="ECO:0000259" key="3">
    <source>
        <dbReference type="Pfam" id="PF00288"/>
    </source>
</evidence>
<accession>A0A183L3E3</accession>
<dbReference type="AlphaFoldDB" id="A0A183L3E3"/>
<dbReference type="WBParaSite" id="SCUD_0002185401-mRNA-1">
    <property type="protein sequence ID" value="SCUD_0002185401-mRNA-1"/>
    <property type="gene ID" value="SCUD_0002185401"/>
</dbReference>
<feature type="region of interest" description="Disordered" evidence="1">
    <location>
        <begin position="57"/>
        <end position="78"/>
    </location>
</feature>
<keyword evidence="2" id="KW-1133">Transmembrane helix</keyword>
<keyword evidence="2" id="KW-0472">Membrane</keyword>
<evidence type="ECO:0000313" key="5">
    <source>
        <dbReference type="Proteomes" id="UP000279833"/>
    </source>
</evidence>
<organism evidence="6">
    <name type="scientific">Schistosoma curassoni</name>
    <dbReference type="NCBI Taxonomy" id="6186"/>
    <lineage>
        <taxon>Eukaryota</taxon>
        <taxon>Metazoa</taxon>
        <taxon>Spiralia</taxon>
        <taxon>Lophotrochozoa</taxon>
        <taxon>Platyhelminthes</taxon>
        <taxon>Trematoda</taxon>
        <taxon>Digenea</taxon>
        <taxon>Strigeidida</taxon>
        <taxon>Schistosomatoidea</taxon>
        <taxon>Schistosomatidae</taxon>
        <taxon>Schistosoma</taxon>
    </lineage>
</organism>
<dbReference type="STRING" id="6186.A0A183L3E3"/>
<dbReference type="Pfam" id="PF00288">
    <property type="entry name" value="GHMP_kinases_N"/>
    <property type="match status" value="1"/>
</dbReference>
<feature type="domain" description="GHMP kinase N-terminal" evidence="3">
    <location>
        <begin position="22"/>
        <end position="51"/>
    </location>
</feature>
<dbReference type="Proteomes" id="UP000279833">
    <property type="component" value="Unassembled WGS sequence"/>
</dbReference>
<evidence type="ECO:0000313" key="4">
    <source>
        <dbReference type="EMBL" id="VDP76783.1"/>
    </source>
</evidence>
<evidence type="ECO:0000313" key="6">
    <source>
        <dbReference type="WBParaSite" id="SCUD_0002185401-mRNA-1"/>
    </source>
</evidence>
<dbReference type="InterPro" id="IPR014721">
    <property type="entry name" value="Ribsml_uS5_D2-typ_fold_subgr"/>
</dbReference>
<dbReference type="EMBL" id="UZAK01047624">
    <property type="protein sequence ID" value="VDP76783.1"/>
    <property type="molecule type" value="Genomic_DNA"/>
</dbReference>
<feature type="transmembrane region" description="Helical" evidence="2">
    <location>
        <begin position="20"/>
        <end position="41"/>
    </location>
</feature>
<dbReference type="InterPro" id="IPR020568">
    <property type="entry name" value="Ribosomal_Su5_D2-typ_SF"/>
</dbReference>
<evidence type="ECO:0000256" key="1">
    <source>
        <dbReference type="SAM" id="MobiDB-lite"/>
    </source>
</evidence>
<keyword evidence="5" id="KW-1185">Reference proteome</keyword>
<dbReference type="InterPro" id="IPR006204">
    <property type="entry name" value="GHMP_kinase_N_dom"/>
</dbReference>
<dbReference type="Gene3D" id="3.30.230.10">
    <property type="match status" value="1"/>
</dbReference>
<proteinExistence type="predicted"/>
<sequence>MDWTPPSLNVLVGDVEYGGLWPAAGLSSSSAFVVASAIAIMRISGLQISRNVNRRRENQERSWHSFISPPTGGCKDENEAKETLDNWRNSITKVQFNCLDILTNSRNSR</sequence>
<protein>
    <submittedName>
        <fullName evidence="6">GHMP_kinases_N domain-containing protein</fullName>
    </submittedName>
</protein>
<name>A0A183L3E3_9TREM</name>
<reference evidence="4 5" key="2">
    <citation type="submission" date="2018-11" db="EMBL/GenBank/DDBJ databases">
        <authorList>
            <consortium name="Pathogen Informatics"/>
        </authorList>
    </citation>
    <scope>NUCLEOTIDE SEQUENCE [LARGE SCALE GENOMIC DNA]</scope>
    <source>
        <strain evidence="4">Dakar</strain>
        <strain evidence="5">Dakar, Senegal</strain>
    </source>
</reference>
<dbReference type="GO" id="GO:0005524">
    <property type="term" value="F:ATP binding"/>
    <property type="evidence" value="ECO:0007669"/>
    <property type="project" value="InterPro"/>
</dbReference>
<keyword evidence="2" id="KW-0812">Transmembrane</keyword>
<dbReference type="SUPFAM" id="SSF54211">
    <property type="entry name" value="Ribosomal protein S5 domain 2-like"/>
    <property type="match status" value="1"/>
</dbReference>